<dbReference type="Proteomes" id="UP001152607">
    <property type="component" value="Unassembled WGS sequence"/>
</dbReference>
<accession>A0A9W4U7G2</accession>
<reference evidence="2" key="1">
    <citation type="submission" date="2023-01" db="EMBL/GenBank/DDBJ databases">
        <authorList>
            <person name="Van Ghelder C."/>
            <person name="Rancurel C."/>
        </authorList>
    </citation>
    <scope>NUCLEOTIDE SEQUENCE</scope>
    <source>
        <strain evidence="2">CNCM I-4278</strain>
    </source>
</reference>
<feature type="compositionally biased region" description="Polar residues" evidence="1">
    <location>
        <begin position="1"/>
        <end position="15"/>
    </location>
</feature>
<dbReference type="OrthoDB" id="190201at2759"/>
<dbReference type="EMBL" id="CAOQHR010000002">
    <property type="protein sequence ID" value="CAI6327287.1"/>
    <property type="molecule type" value="Genomic_DNA"/>
</dbReference>
<evidence type="ECO:0000256" key="1">
    <source>
        <dbReference type="SAM" id="MobiDB-lite"/>
    </source>
</evidence>
<evidence type="ECO:0000313" key="3">
    <source>
        <dbReference type="Proteomes" id="UP001152607"/>
    </source>
</evidence>
<comment type="caution">
    <text evidence="2">The sequence shown here is derived from an EMBL/GenBank/DDBJ whole genome shotgun (WGS) entry which is preliminary data.</text>
</comment>
<dbReference type="AlphaFoldDB" id="A0A9W4U7G2"/>
<keyword evidence="3" id="KW-1185">Reference proteome</keyword>
<proteinExistence type="predicted"/>
<organism evidence="2 3">
    <name type="scientific">Periconia digitata</name>
    <dbReference type="NCBI Taxonomy" id="1303443"/>
    <lineage>
        <taxon>Eukaryota</taxon>
        <taxon>Fungi</taxon>
        <taxon>Dikarya</taxon>
        <taxon>Ascomycota</taxon>
        <taxon>Pezizomycotina</taxon>
        <taxon>Dothideomycetes</taxon>
        <taxon>Pleosporomycetidae</taxon>
        <taxon>Pleosporales</taxon>
        <taxon>Massarineae</taxon>
        <taxon>Periconiaceae</taxon>
        <taxon>Periconia</taxon>
    </lineage>
</organism>
<feature type="region of interest" description="Disordered" evidence="1">
    <location>
        <begin position="53"/>
        <end position="90"/>
    </location>
</feature>
<protein>
    <submittedName>
        <fullName evidence="2">Uncharacterized protein</fullName>
    </submittedName>
</protein>
<name>A0A9W4U7G2_9PLEO</name>
<evidence type="ECO:0000313" key="2">
    <source>
        <dbReference type="EMBL" id="CAI6327287.1"/>
    </source>
</evidence>
<gene>
    <name evidence="2" type="ORF">PDIGIT_LOCUS3887</name>
</gene>
<feature type="region of interest" description="Disordered" evidence="1">
    <location>
        <begin position="1"/>
        <end position="24"/>
    </location>
</feature>
<sequence length="345" mass="38150">MNPTQSSESNTSSRKFSIEPHPNKTSMIFNVLPATVQSRIPAIPSIRKIVNGARSSKSASGPVEILVPETPPPGYTSRPGSARTRSSRDSIDSFDAELVVQECSYSRPQSTMSTPPSFFHVAESSTGINWKYANQGLNLVSQSYTESHAITQVEETSASLTRQLYLHGMTYLLRGLPSDLTPEETVCLQAAIPPNLTVIHTEACSHAMIAFGQESATLREPPENPSTLHRVVAILVFQTFAMIQFLLPYMKMFAGHAYRLEREHKLTQKMVNNGLMTADRLRQRSLELSHTVCQMNDGKVGQALNDLVIWLVRGLTGGFQQGVTEGIEMMSSERLAKQQRLEQAD</sequence>